<sequence>MDSPMADPIRILLVESDGIDSSRLVDELSDATISAVPTVTAVRDRLADGSVDCLVVGSPLTADGDVGSVLETVEADSPTVPIVCFAEPDELAAAESSVECVAPSRPGSTAILAARIEAVVANRRASTLETIAQRTADVATDGVALVSRTGHVTDLFGDFAETVGCDHDDLLGRPIASIYDSESESELESLEAVYTGDRERWSGKLVALATDESVEREYTAISVAGDRTAVVVHTVPGPSDRETVLTDHLIFESMMERLPISLYAKDEQARHIRASNDQVDPPIETPDGERLTDPEQFLGKTDHDLFASNLSNDSYADDRHVIETGEPIVDKVERYEPADGPDRWTTTSKVPWTDSDGTIRGLVGATLDITAEIEHERESERQRQRLEEFASVVAHDLRNPLNVARGYLDLARQTDDTAHLADVDDSLERMQRLIDDVLLLARQGNAALTVSPISLQPVLEEAWSHVSTGDATLHLADVEDLRLEADRGRLLQLVENVFRNAVEHGGETAIVTVTVEPLTDDDGRGTTVGFALEDDGPGIDPDDRETVFESGYTTSEEGTGFGLAIVEQIVEAHDWEIDVGEGADGGARFEIRGVDVVDR</sequence>
<keyword evidence="4" id="KW-0808">Transferase</keyword>
<evidence type="ECO:0000256" key="6">
    <source>
        <dbReference type="ARBA" id="ARBA00023012"/>
    </source>
</evidence>
<evidence type="ECO:0000259" key="7">
    <source>
        <dbReference type="PROSITE" id="PS50109"/>
    </source>
</evidence>
<dbReference type="EMBL" id="JAOPKB010000003">
    <property type="protein sequence ID" value="MCU4972676.1"/>
    <property type="molecule type" value="Genomic_DNA"/>
</dbReference>
<keyword evidence="9" id="KW-0067">ATP-binding</keyword>
<keyword evidence="6" id="KW-0902">Two-component regulatory system</keyword>
<dbReference type="InterPro" id="IPR036097">
    <property type="entry name" value="HisK_dim/P_sf"/>
</dbReference>
<evidence type="ECO:0000256" key="5">
    <source>
        <dbReference type="ARBA" id="ARBA00022777"/>
    </source>
</evidence>
<dbReference type="InterPro" id="IPR005467">
    <property type="entry name" value="His_kinase_dom"/>
</dbReference>
<dbReference type="Gene3D" id="3.30.565.10">
    <property type="entry name" value="Histidine kinase-like ATPase, C-terminal domain"/>
    <property type="match status" value="1"/>
</dbReference>
<dbReference type="PRINTS" id="PR00344">
    <property type="entry name" value="BCTRLSENSOR"/>
</dbReference>
<dbReference type="SUPFAM" id="SSF47384">
    <property type="entry name" value="Homodimeric domain of signal transducing histidine kinase"/>
    <property type="match status" value="1"/>
</dbReference>
<keyword evidence="10" id="KW-1185">Reference proteome</keyword>
<proteinExistence type="predicted"/>
<dbReference type="CDD" id="cd00082">
    <property type="entry name" value="HisKA"/>
    <property type="match status" value="1"/>
</dbReference>
<keyword evidence="5" id="KW-0418">Kinase</keyword>
<dbReference type="InterPro" id="IPR003594">
    <property type="entry name" value="HATPase_dom"/>
</dbReference>
<name>A0ABT2QCP6_9EURY</name>
<dbReference type="Pfam" id="PF02518">
    <property type="entry name" value="HATPase_c"/>
    <property type="match status" value="1"/>
</dbReference>
<evidence type="ECO:0000256" key="1">
    <source>
        <dbReference type="ARBA" id="ARBA00000085"/>
    </source>
</evidence>
<dbReference type="Gene3D" id="3.30.450.20">
    <property type="entry name" value="PAS domain"/>
    <property type="match status" value="1"/>
</dbReference>
<dbReference type="Pfam" id="PF08448">
    <property type="entry name" value="PAS_4"/>
    <property type="match status" value="1"/>
</dbReference>
<dbReference type="NCBIfam" id="TIGR00229">
    <property type="entry name" value="sensory_box"/>
    <property type="match status" value="1"/>
</dbReference>
<dbReference type="PANTHER" id="PTHR43711">
    <property type="entry name" value="TWO-COMPONENT HISTIDINE KINASE"/>
    <property type="match status" value="1"/>
</dbReference>
<dbReference type="PROSITE" id="PS50113">
    <property type="entry name" value="PAC"/>
    <property type="match status" value="1"/>
</dbReference>
<keyword evidence="3" id="KW-0597">Phosphoprotein</keyword>
<dbReference type="GO" id="GO:0005524">
    <property type="term" value="F:ATP binding"/>
    <property type="evidence" value="ECO:0007669"/>
    <property type="project" value="UniProtKB-KW"/>
</dbReference>
<evidence type="ECO:0000313" key="10">
    <source>
        <dbReference type="Proteomes" id="UP001320972"/>
    </source>
</evidence>
<dbReference type="PANTHER" id="PTHR43711:SF1">
    <property type="entry name" value="HISTIDINE KINASE 1"/>
    <property type="match status" value="1"/>
</dbReference>
<dbReference type="EC" id="2.7.13.3" evidence="2"/>
<dbReference type="InterPro" id="IPR013656">
    <property type="entry name" value="PAS_4"/>
</dbReference>
<dbReference type="PROSITE" id="PS50109">
    <property type="entry name" value="HIS_KIN"/>
    <property type="match status" value="1"/>
</dbReference>
<dbReference type="InterPro" id="IPR036890">
    <property type="entry name" value="HATPase_C_sf"/>
</dbReference>
<dbReference type="InterPro" id="IPR050736">
    <property type="entry name" value="Sensor_HK_Regulatory"/>
</dbReference>
<dbReference type="InterPro" id="IPR004358">
    <property type="entry name" value="Sig_transdc_His_kin-like_C"/>
</dbReference>
<dbReference type="InterPro" id="IPR003661">
    <property type="entry name" value="HisK_dim/P_dom"/>
</dbReference>
<evidence type="ECO:0000256" key="4">
    <source>
        <dbReference type="ARBA" id="ARBA00022679"/>
    </source>
</evidence>
<dbReference type="RefSeq" id="WP_338007495.1">
    <property type="nucleotide sequence ID" value="NZ_JAOPKB010000003.1"/>
</dbReference>
<comment type="caution">
    <text evidence="9">The sequence shown here is derived from an EMBL/GenBank/DDBJ whole genome shotgun (WGS) entry which is preliminary data.</text>
</comment>
<dbReference type="SMART" id="SM00387">
    <property type="entry name" value="HATPase_c"/>
    <property type="match status" value="1"/>
</dbReference>
<dbReference type="SMART" id="SM00388">
    <property type="entry name" value="HisKA"/>
    <property type="match status" value="1"/>
</dbReference>
<evidence type="ECO:0000259" key="8">
    <source>
        <dbReference type="PROSITE" id="PS50113"/>
    </source>
</evidence>
<accession>A0ABT2QCP6</accession>
<dbReference type="SUPFAM" id="SSF55785">
    <property type="entry name" value="PYP-like sensor domain (PAS domain)"/>
    <property type="match status" value="2"/>
</dbReference>
<dbReference type="InterPro" id="IPR035965">
    <property type="entry name" value="PAS-like_dom_sf"/>
</dbReference>
<protein>
    <recommendedName>
        <fullName evidence="2">histidine kinase</fullName>
        <ecNumber evidence="2">2.7.13.3</ecNumber>
    </recommendedName>
</protein>
<evidence type="ECO:0000313" key="9">
    <source>
        <dbReference type="EMBL" id="MCU4972676.1"/>
    </source>
</evidence>
<reference evidence="9 10" key="1">
    <citation type="submission" date="2022-09" db="EMBL/GenBank/DDBJ databases">
        <title>Enrichment on poylsaccharides allowed isolation of novel metabolic and taxonomic groups of Haloarchaea.</title>
        <authorList>
            <person name="Sorokin D.Y."/>
            <person name="Elcheninov A.G."/>
            <person name="Khizhniak T.V."/>
            <person name="Kolganova T.V."/>
            <person name="Kublanov I.V."/>
        </authorList>
    </citation>
    <scope>NUCLEOTIDE SEQUENCE [LARGE SCALE GENOMIC DNA]</scope>
    <source>
        <strain evidence="9 10">AArc-m2/3/4</strain>
    </source>
</reference>
<dbReference type="Gene3D" id="1.10.287.130">
    <property type="match status" value="1"/>
</dbReference>
<evidence type="ECO:0000256" key="3">
    <source>
        <dbReference type="ARBA" id="ARBA00022553"/>
    </source>
</evidence>
<organism evidence="9 10">
    <name type="scientific">Natronoglomus mannanivorans</name>
    <dbReference type="NCBI Taxonomy" id="2979990"/>
    <lineage>
        <taxon>Archaea</taxon>
        <taxon>Methanobacteriati</taxon>
        <taxon>Methanobacteriota</taxon>
        <taxon>Stenosarchaea group</taxon>
        <taxon>Halobacteria</taxon>
        <taxon>Halobacteriales</taxon>
        <taxon>Natrialbaceae</taxon>
        <taxon>Natronoglomus</taxon>
    </lineage>
</organism>
<dbReference type="Pfam" id="PF00512">
    <property type="entry name" value="HisKA"/>
    <property type="match status" value="1"/>
</dbReference>
<dbReference type="InterPro" id="IPR000014">
    <property type="entry name" value="PAS"/>
</dbReference>
<comment type="catalytic activity">
    <reaction evidence="1">
        <text>ATP + protein L-histidine = ADP + protein N-phospho-L-histidine.</text>
        <dbReference type="EC" id="2.7.13.3"/>
    </reaction>
</comment>
<dbReference type="SUPFAM" id="SSF55874">
    <property type="entry name" value="ATPase domain of HSP90 chaperone/DNA topoisomerase II/histidine kinase"/>
    <property type="match status" value="1"/>
</dbReference>
<gene>
    <name evidence="9" type="ORF">OB955_07980</name>
</gene>
<evidence type="ECO:0000256" key="2">
    <source>
        <dbReference type="ARBA" id="ARBA00012438"/>
    </source>
</evidence>
<dbReference type="InterPro" id="IPR000700">
    <property type="entry name" value="PAS-assoc_C"/>
</dbReference>
<keyword evidence="9" id="KW-0547">Nucleotide-binding</keyword>
<feature type="domain" description="Histidine kinase" evidence="7">
    <location>
        <begin position="392"/>
        <end position="592"/>
    </location>
</feature>
<feature type="domain" description="PAC" evidence="8">
    <location>
        <begin position="326"/>
        <end position="381"/>
    </location>
</feature>
<dbReference type="Proteomes" id="UP001320972">
    <property type="component" value="Unassembled WGS sequence"/>
</dbReference>